<evidence type="ECO:0000313" key="2">
    <source>
        <dbReference type="Proteomes" id="UP001235939"/>
    </source>
</evidence>
<keyword evidence="2" id="KW-1185">Reference proteome</keyword>
<dbReference type="Pfam" id="PF01359">
    <property type="entry name" value="Transposase_1"/>
    <property type="match status" value="1"/>
</dbReference>
<evidence type="ECO:0008006" key="3">
    <source>
        <dbReference type="Google" id="ProtNLM"/>
    </source>
</evidence>
<name>A0ABY6LX61_9ARAC</name>
<dbReference type="Proteomes" id="UP001235939">
    <property type="component" value="Chromosome X"/>
</dbReference>
<dbReference type="Gene3D" id="3.30.420.10">
    <property type="entry name" value="Ribonuclease H-like superfamily/Ribonuclease H"/>
    <property type="match status" value="1"/>
</dbReference>
<accession>A0ABY6LX61</accession>
<dbReference type="InterPro" id="IPR001888">
    <property type="entry name" value="Transposase_1"/>
</dbReference>
<evidence type="ECO:0000313" key="1">
    <source>
        <dbReference type="EMBL" id="UYV84120.1"/>
    </source>
</evidence>
<dbReference type="PANTHER" id="PTHR46060:SF1">
    <property type="entry name" value="MARINER MOS1 TRANSPOSASE-LIKE PROTEIN"/>
    <property type="match status" value="1"/>
</dbReference>
<dbReference type="InterPro" id="IPR052709">
    <property type="entry name" value="Transposase-MT_Hybrid"/>
</dbReference>
<dbReference type="EMBL" id="CP092886">
    <property type="protein sequence ID" value="UYV84120.1"/>
    <property type="molecule type" value="Genomic_DNA"/>
</dbReference>
<organism evidence="1 2">
    <name type="scientific">Cordylochernes scorpioides</name>
    <dbReference type="NCBI Taxonomy" id="51811"/>
    <lineage>
        <taxon>Eukaryota</taxon>
        <taxon>Metazoa</taxon>
        <taxon>Ecdysozoa</taxon>
        <taxon>Arthropoda</taxon>
        <taxon>Chelicerata</taxon>
        <taxon>Arachnida</taxon>
        <taxon>Pseudoscorpiones</taxon>
        <taxon>Cheliferoidea</taxon>
        <taxon>Chernetidae</taxon>
        <taxon>Cordylochernes</taxon>
    </lineage>
</organism>
<proteinExistence type="predicted"/>
<reference evidence="1 2" key="1">
    <citation type="submission" date="2022-03" db="EMBL/GenBank/DDBJ databases">
        <title>A chromosomal length assembly of Cordylochernes scorpioides.</title>
        <authorList>
            <person name="Zeh D."/>
            <person name="Zeh J."/>
        </authorList>
    </citation>
    <scope>NUCLEOTIDE SEQUENCE [LARGE SCALE GENOMIC DNA]</scope>
    <source>
        <strain evidence="1">IN4F17</strain>
        <tissue evidence="1">Whole Body</tissue>
    </source>
</reference>
<dbReference type="InterPro" id="IPR036397">
    <property type="entry name" value="RNaseH_sf"/>
</dbReference>
<protein>
    <recommendedName>
        <fullName evidence="3">Transposase</fullName>
    </recommendedName>
</protein>
<sequence length="280" mass="32280">MAKPNIHDKKLMLCIWWDQLGVIYYELLQPNETITGEPLKIKRPLYAKRHDKVIYQHDNARPHVAKVVKETLEAPKWDVLPHLPYSPDIAPSDYHMFRSMTHGLAEQHFTSYEEAKNWVMFGSPQKTRNFFDTESLCCLKDGKKSHKKEKGLLVVHTICCVNSRQSPVPLAEKNADRKREKGKGGLRDVVSGAITNGFCYLGYEKSAAEGEQRIITNLWRPHFASANWDKASKHIRAEAWRPHYASASTRWENTSLRMRGHHPELSSDWLLPTLDLALTR</sequence>
<gene>
    <name evidence="1" type="ORF">LAZ67_X001233</name>
</gene>
<dbReference type="PANTHER" id="PTHR46060">
    <property type="entry name" value="MARINER MOS1 TRANSPOSASE-LIKE PROTEIN"/>
    <property type="match status" value="1"/>
</dbReference>